<name>A0AAV7QRC9_PLEWA</name>
<keyword evidence="3" id="KW-1185">Reference proteome</keyword>
<reference evidence="2" key="1">
    <citation type="journal article" date="2022" name="bioRxiv">
        <title>Sequencing and chromosome-scale assembly of the giantPleurodeles waltlgenome.</title>
        <authorList>
            <person name="Brown T."/>
            <person name="Elewa A."/>
            <person name="Iarovenko S."/>
            <person name="Subramanian E."/>
            <person name="Araus A.J."/>
            <person name="Petzold A."/>
            <person name="Susuki M."/>
            <person name="Suzuki K.-i.T."/>
            <person name="Hayashi T."/>
            <person name="Toyoda A."/>
            <person name="Oliveira C."/>
            <person name="Osipova E."/>
            <person name="Leigh N.D."/>
            <person name="Simon A."/>
            <person name="Yun M.H."/>
        </authorList>
    </citation>
    <scope>NUCLEOTIDE SEQUENCE</scope>
    <source>
        <strain evidence="2">20211129_DDA</strain>
        <tissue evidence="2">Liver</tissue>
    </source>
</reference>
<proteinExistence type="predicted"/>
<gene>
    <name evidence="2" type="ORF">NDU88_008299</name>
</gene>
<evidence type="ECO:0000313" key="3">
    <source>
        <dbReference type="Proteomes" id="UP001066276"/>
    </source>
</evidence>
<feature type="signal peptide" evidence="1">
    <location>
        <begin position="1"/>
        <end position="24"/>
    </location>
</feature>
<comment type="caution">
    <text evidence="2">The sequence shown here is derived from an EMBL/GenBank/DDBJ whole genome shotgun (WGS) entry which is preliminary data.</text>
</comment>
<feature type="chain" id="PRO_5043316797" description="Secreted protein" evidence="1">
    <location>
        <begin position="25"/>
        <end position="81"/>
    </location>
</feature>
<sequence>MKLQLFKIARCELSLSVWLSGALAGNRYQTQCGCEEFTQDMPADTYMRHPSIRFNRDARSVWSGLLILYCGRCFILYHRFF</sequence>
<dbReference type="EMBL" id="JANPWB010000010">
    <property type="protein sequence ID" value="KAJ1141971.1"/>
    <property type="molecule type" value="Genomic_DNA"/>
</dbReference>
<dbReference type="AlphaFoldDB" id="A0AAV7QRC9"/>
<protein>
    <recommendedName>
        <fullName evidence="4">Secreted protein</fullName>
    </recommendedName>
</protein>
<evidence type="ECO:0000313" key="2">
    <source>
        <dbReference type="EMBL" id="KAJ1141971.1"/>
    </source>
</evidence>
<organism evidence="2 3">
    <name type="scientific">Pleurodeles waltl</name>
    <name type="common">Iberian ribbed newt</name>
    <dbReference type="NCBI Taxonomy" id="8319"/>
    <lineage>
        <taxon>Eukaryota</taxon>
        <taxon>Metazoa</taxon>
        <taxon>Chordata</taxon>
        <taxon>Craniata</taxon>
        <taxon>Vertebrata</taxon>
        <taxon>Euteleostomi</taxon>
        <taxon>Amphibia</taxon>
        <taxon>Batrachia</taxon>
        <taxon>Caudata</taxon>
        <taxon>Salamandroidea</taxon>
        <taxon>Salamandridae</taxon>
        <taxon>Pleurodelinae</taxon>
        <taxon>Pleurodeles</taxon>
    </lineage>
</organism>
<feature type="non-terminal residue" evidence="2">
    <location>
        <position position="81"/>
    </location>
</feature>
<keyword evidence="1" id="KW-0732">Signal</keyword>
<dbReference type="Proteomes" id="UP001066276">
    <property type="component" value="Chromosome 6"/>
</dbReference>
<evidence type="ECO:0000256" key="1">
    <source>
        <dbReference type="SAM" id="SignalP"/>
    </source>
</evidence>
<evidence type="ECO:0008006" key="4">
    <source>
        <dbReference type="Google" id="ProtNLM"/>
    </source>
</evidence>
<accession>A0AAV7QRC9</accession>